<dbReference type="InterPro" id="IPR018391">
    <property type="entry name" value="PQQ_b-propeller_rpt"/>
</dbReference>
<keyword evidence="6 27" id="KW-0812">Transmembrane</keyword>
<evidence type="ECO:0000256" key="3">
    <source>
        <dbReference type="ARBA" id="ARBA00022527"/>
    </source>
</evidence>
<evidence type="ECO:0000256" key="5">
    <source>
        <dbReference type="ARBA" id="ARBA00022679"/>
    </source>
</evidence>
<dbReference type="GO" id="GO:1990604">
    <property type="term" value="C:IRE1-TRAF2-ASK1 complex"/>
    <property type="evidence" value="ECO:0007669"/>
    <property type="project" value="TreeGrafter"/>
</dbReference>
<dbReference type="InterPro" id="IPR038357">
    <property type="entry name" value="KEN_sf"/>
</dbReference>
<feature type="domain" description="Protein kinase" evidence="29">
    <location>
        <begin position="519"/>
        <end position="809"/>
    </location>
</feature>
<dbReference type="InterPro" id="IPR010513">
    <property type="entry name" value="KEN_dom"/>
</dbReference>
<evidence type="ECO:0000256" key="20">
    <source>
        <dbReference type="ARBA" id="ARBA00023187"/>
    </source>
</evidence>
<dbReference type="InterPro" id="IPR008271">
    <property type="entry name" value="Ser/Thr_kinase_AS"/>
</dbReference>
<dbReference type="AlphaFoldDB" id="A0A6J1GF96"/>
<dbReference type="GO" id="GO:0036498">
    <property type="term" value="P:IRE1-mediated unfolded protein response"/>
    <property type="evidence" value="ECO:0007669"/>
    <property type="project" value="TreeGrafter"/>
</dbReference>
<proteinExistence type="predicted"/>
<dbReference type="KEGG" id="cmos:111453400"/>
<reference evidence="32 33" key="1">
    <citation type="submission" date="2025-04" db="UniProtKB">
        <authorList>
            <consortium name="RefSeq"/>
        </authorList>
    </citation>
    <scope>IDENTIFICATION</scope>
    <source>
        <tissue evidence="32 33">Young leaves</tissue>
    </source>
</reference>
<evidence type="ECO:0000313" key="31">
    <source>
        <dbReference type="Proteomes" id="UP000504609"/>
    </source>
</evidence>
<keyword evidence="21" id="KW-0834">Unfolded protein response</keyword>
<keyword evidence="10" id="KW-0378">Hydrolase</keyword>
<dbReference type="Pfam" id="PF00069">
    <property type="entry name" value="Pkinase"/>
    <property type="match status" value="1"/>
</dbReference>
<keyword evidence="4" id="KW-0507">mRNA processing</keyword>
<evidence type="ECO:0000256" key="17">
    <source>
        <dbReference type="ARBA" id="ARBA00023157"/>
    </source>
</evidence>
<feature type="region of interest" description="Disordered" evidence="26">
    <location>
        <begin position="456"/>
        <end position="487"/>
    </location>
</feature>
<evidence type="ECO:0000256" key="6">
    <source>
        <dbReference type="ARBA" id="ARBA00022692"/>
    </source>
</evidence>
<dbReference type="FunFam" id="1.10.510.10:FF:000463">
    <property type="entry name" value="Serine/threonine-protein kinase/endoribonuclease IRE1a"/>
    <property type="match status" value="1"/>
</dbReference>
<evidence type="ECO:0000256" key="12">
    <source>
        <dbReference type="ARBA" id="ARBA00022840"/>
    </source>
</evidence>
<dbReference type="RefSeq" id="XP_022950254.1">
    <property type="nucleotide sequence ID" value="XM_023094486.1"/>
</dbReference>
<dbReference type="InterPro" id="IPR045133">
    <property type="entry name" value="IRE1/2-like"/>
</dbReference>
<evidence type="ECO:0000256" key="13">
    <source>
        <dbReference type="ARBA" id="ARBA00022859"/>
    </source>
</evidence>
<dbReference type="GO" id="GO:0006397">
    <property type="term" value="P:mRNA processing"/>
    <property type="evidence" value="ECO:0007669"/>
    <property type="project" value="UniProtKB-KW"/>
</dbReference>
<feature type="compositionally biased region" description="Basic residues" evidence="26">
    <location>
        <begin position="460"/>
        <end position="470"/>
    </location>
</feature>
<protein>
    <recommendedName>
        <fullName evidence="2">non-specific serine/threonine protein kinase</fullName>
        <ecNumber evidence="2">2.7.11.1</ecNumber>
    </recommendedName>
</protein>
<dbReference type="SMR" id="A0A6J1GF96"/>
<keyword evidence="11" id="KW-0256">Endoplasmic reticulum</keyword>
<dbReference type="GO" id="GO:0004674">
    <property type="term" value="F:protein serine/threonine kinase activity"/>
    <property type="evidence" value="ECO:0007669"/>
    <property type="project" value="UniProtKB-KW"/>
</dbReference>
<dbReference type="GO" id="GO:0002376">
    <property type="term" value="P:immune system process"/>
    <property type="evidence" value="ECO:0007669"/>
    <property type="project" value="UniProtKB-KW"/>
</dbReference>
<dbReference type="GO" id="GO:0004521">
    <property type="term" value="F:RNA endonuclease activity"/>
    <property type="evidence" value="ECO:0007669"/>
    <property type="project" value="InterPro"/>
</dbReference>
<dbReference type="PROSITE" id="PS00108">
    <property type="entry name" value="PROTEIN_KINASE_ST"/>
    <property type="match status" value="1"/>
</dbReference>
<dbReference type="InterPro" id="IPR000719">
    <property type="entry name" value="Prot_kinase_dom"/>
</dbReference>
<dbReference type="GO" id="GO:0016787">
    <property type="term" value="F:hydrolase activity"/>
    <property type="evidence" value="ECO:0007669"/>
    <property type="project" value="UniProtKB-KW"/>
</dbReference>
<evidence type="ECO:0000256" key="14">
    <source>
        <dbReference type="ARBA" id="ARBA00022989"/>
    </source>
</evidence>
<accession>A0A6J1GF96</accession>
<keyword evidence="22" id="KW-0511">Multifunctional enzyme</keyword>
<evidence type="ECO:0000256" key="18">
    <source>
        <dbReference type="ARBA" id="ARBA00023163"/>
    </source>
</evidence>
<organism evidence="31 33">
    <name type="scientific">Cucurbita moschata</name>
    <name type="common">Winter crookneck squash</name>
    <name type="synonym">Cucurbita pepo var. moschata</name>
    <dbReference type="NCBI Taxonomy" id="3662"/>
    <lineage>
        <taxon>Eukaryota</taxon>
        <taxon>Viridiplantae</taxon>
        <taxon>Streptophyta</taxon>
        <taxon>Embryophyta</taxon>
        <taxon>Tracheophyta</taxon>
        <taxon>Spermatophyta</taxon>
        <taxon>Magnoliopsida</taxon>
        <taxon>eudicotyledons</taxon>
        <taxon>Gunneridae</taxon>
        <taxon>Pentapetalae</taxon>
        <taxon>rosids</taxon>
        <taxon>fabids</taxon>
        <taxon>Cucurbitales</taxon>
        <taxon>Cucurbitaceae</taxon>
        <taxon>Cucurbiteae</taxon>
        <taxon>Cucurbita</taxon>
    </lineage>
</organism>
<evidence type="ECO:0000256" key="2">
    <source>
        <dbReference type="ARBA" id="ARBA00012513"/>
    </source>
</evidence>
<keyword evidence="3" id="KW-0723">Serine/threonine-protein kinase</keyword>
<dbReference type="SUPFAM" id="SSF50998">
    <property type="entry name" value="Quinoprotein alcohol dehydrogenase-like"/>
    <property type="match status" value="1"/>
</dbReference>
<dbReference type="EC" id="2.7.11.1" evidence="2"/>
<keyword evidence="7 28" id="KW-0732">Signal</keyword>
<dbReference type="FunFam" id="1.20.1440.180:FF:000002">
    <property type="entry name" value="Serine/threonine-protein kinase/endoribonuclease IRE1"/>
    <property type="match status" value="1"/>
</dbReference>
<dbReference type="GeneID" id="111453400"/>
<evidence type="ECO:0000259" key="30">
    <source>
        <dbReference type="PROSITE" id="PS51392"/>
    </source>
</evidence>
<dbReference type="Gene3D" id="3.30.200.20">
    <property type="entry name" value="Phosphorylase Kinase, domain 1"/>
    <property type="match status" value="1"/>
</dbReference>
<evidence type="ECO:0000256" key="27">
    <source>
        <dbReference type="SAM" id="Phobius"/>
    </source>
</evidence>
<gene>
    <name evidence="32 33" type="primary">LOC111453400</name>
</gene>
<sequence>MRGRVFRRLWVFLLLISRFRSLTGESRAYENLELSQLGPYRENSEELAQIGGKSLLPLSVKGKGNTALVATSAGEIYLVDSNSKKIIWSFASGTPVYSSYQSPTIHDYNKKYASDSSRSPFFFDCGDDWELYIHTEHGRTKLPRTIDEVVRSTPFIFEDGSVMTGSRKTTVYEINPVTGKLIRNHSSDFSSSGLSNEERSVLNGNSSKNNLDNIDLIQPGLMKPIEQRLYITRTDYFLKSSIPGSEEVSWSLNVADIGATLVCPDVENPTNNVPSDLQNIGNFETYFDFTQPLSCQSEVLVFRERNNVLTESSGHKILSDSHNTDNMLSASASSLMLPSQPNVKHSNIHPERLMLPGPAANIASLLEPNAISHPNDDSQAIVPMPLMKVNDSSTVQGHKIGTHDVDFIAMILNGPLGFFIVIFITMFLGLIKQGGALVAKAKQFFLKEKPPSTVNSKIVSSKKKKSRKTSRNGNFEKKDASFSSENEDMVRSESDFNNWFHTNNFTDTTGGGRQIGKLMVTNTEIAKGSDGTIVLEGVYEGRLVAVKRLVKTHHNVAFKEVQNLIASDRHQNIVRWYGVEYDQDFVYLSLERCTCSLDDLIQICSDPSLNSLLSLDEDAGPISDYKLRLESLKNVVSDLNLWKENSRPSPLLLRLMRDMVAGLEHLHELGIIHRDLKPQNVLITKQKSVCAKLSDMGISKRLLKDMSSLGHHATGCGSSGWQAPEQLLHGRQTRAVDLFSLGCVLFFCLTGGRHPFGDRFERDVNIVKNQMDLFLVECIPEAVDLISRLLNPNPDLRPRASEVLQHPLFWSSEARLSFLRDTSDRVELEDRETHSDLLEALESTAPLALGAKWDEKLDPAFITNIGQYRRYKYDSVRDLLRVMRNKLNHYRELPKEIQELIGSVPEGFDNYFASRFPRLLTEVYRVISQYCREEEGFRKYFKSHVE</sequence>
<dbReference type="InterPro" id="IPR011047">
    <property type="entry name" value="Quinoprotein_ADH-like_sf"/>
</dbReference>
<dbReference type="SUPFAM" id="SSF56112">
    <property type="entry name" value="Protein kinase-like (PK-like)"/>
    <property type="match status" value="1"/>
</dbReference>
<keyword evidence="17" id="KW-1015">Disulfide bond</keyword>
<name>A0A6J1GF96_CUCMO</name>
<feature type="signal peptide" evidence="28">
    <location>
        <begin position="1"/>
        <end position="28"/>
    </location>
</feature>
<dbReference type="GO" id="GO:0051082">
    <property type="term" value="F:unfolded protein binding"/>
    <property type="evidence" value="ECO:0007669"/>
    <property type="project" value="TreeGrafter"/>
</dbReference>
<keyword evidence="20" id="KW-0508">mRNA splicing</keyword>
<dbReference type="Gene3D" id="1.20.1440.180">
    <property type="entry name" value="KEN domain"/>
    <property type="match status" value="1"/>
</dbReference>
<evidence type="ECO:0000256" key="26">
    <source>
        <dbReference type="SAM" id="MobiDB-lite"/>
    </source>
</evidence>
<keyword evidence="31" id="KW-1185">Reference proteome</keyword>
<dbReference type="PANTHER" id="PTHR13954:SF6">
    <property type="entry name" value="NON-SPECIFIC SERINE_THREONINE PROTEIN KINASE"/>
    <property type="match status" value="1"/>
</dbReference>
<keyword evidence="13" id="KW-0391">Immunity</keyword>
<keyword evidence="19" id="KW-0325">Glycoprotein</keyword>
<feature type="chain" id="PRO_5044638590" description="non-specific serine/threonine protein kinase" evidence="28">
    <location>
        <begin position="29"/>
        <end position="946"/>
    </location>
</feature>
<feature type="transmembrane region" description="Helical" evidence="27">
    <location>
        <begin position="407"/>
        <end position="431"/>
    </location>
</feature>
<evidence type="ECO:0000256" key="24">
    <source>
        <dbReference type="ARBA" id="ARBA00048679"/>
    </source>
</evidence>
<feature type="domain" description="KEN" evidence="30">
    <location>
        <begin position="812"/>
        <end position="943"/>
    </location>
</feature>
<evidence type="ECO:0000256" key="7">
    <source>
        <dbReference type="ARBA" id="ARBA00022729"/>
    </source>
</evidence>
<evidence type="ECO:0000256" key="15">
    <source>
        <dbReference type="ARBA" id="ARBA00023015"/>
    </source>
</evidence>
<comment type="subcellular location">
    <subcellularLocation>
        <location evidence="1">Endoplasmic reticulum membrane</location>
        <topology evidence="1">Single-pass type I membrane protein</topology>
    </subcellularLocation>
</comment>
<evidence type="ECO:0000256" key="4">
    <source>
        <dbReference type="ARBA" id="ARBA00022664"/>
    </source>
</evidence>
<comment type="catalytic activity">
    <reaction evidence="23">
        <text>L-threonyl-[protein] + ATP = O-phospho-L-threonyl-[protein] + ADP + H(+)</text>
        <dbReference type="Rhea" id="RHEA:46608"/>
        <dbReference type="Rhea" id="RHEA-COMP:11060"/>
        <dbReference type="Rhea" id="RHEA-COMP:11605"/>
        <dbReference type="ChEBI" id="CHEBI:15378"/>
        <dbReference type="ChEBI" id="CHEBI:30013"/>
        <dbReference type="ChEBI" id="CHEBI:30616"/>
        <dbReference type="ChEBI" id="CHEBI:61977"/>
        <dbReference type="ChEBI" id="CHEBI:456216"/>
        <dbReference type="EC" id="2.7.11.1"/>
    </reaction>
</comment>
<dbReference type="Gene3D" id="1.10.510.10">
    <property type="entry name" value="Transferase(Phosphotransferase) domain 1"/>
    <property type="match status" value="1"/>
</dbReference>
<dbReference type="SMART" id="SM00564">
    <property type="entry name" value="PQQ"/>
    <property type="match status" value="2"/>
</dbReference>
<dbReference type="CDD" id="cd10422">
    <property type="entry name" value="RNase_Ire1"/>
    <property type="match status" value="1"/>
</dbReference>
<dbReference type="FunFam" id="3.30.200.20:FF:000077">
    <property type="entry name" value="Putative Serine/threonine-protein kinase/endoribonuclease IRE1"/>
    <property type="match status" value="1"/>
</dbReference>
<dbReference type="InterPro" id="IPR011009">
    <property type="entry name" value="Kinase-like_dom_sf"/>
</dbReference>
<evidence type="ECO:0000259" key="29">
    <source>
        <dbReference type="PROSITE" id="PS50011"/>
    </source>
</evidence>
<evidence type="ECO:0000256" key="19">
    <source>
        <dbReference type="ARBA" id="ARBA00023180"/>
    </source>
</evidence>
<evidence type="ECO:0000256" key="21">
    <source>
        <dbReference type="ARBA" id="ARBA00023230"/>
    </source>
</evidence>
<evidence type="ECO:0000256" key="8">
    <source>
        <dbReference type="ARBA" id="ARBA00022741"/>
    </source>
</evidence>
<evidence type="ECO:0000313" key="32">
    <source>
        <dbReference type="RefSeq" id="XP_022950253.1"/>
    </source>
</evidence>
<dbReference type="GO" id="GO:0008380">
    <property type="term" value="P:RNA splicing"/>
    <property type="evidence" value="ECO:0007669"/>
    <property type="project" value="UniProtKB-KW"/>
</dbReference>
<keyword evidence="14 27" id="KW-1133">Transmembrane helix</keyword>
<keyword evidence="5" id="KW-0808">Transferase</keyword>
<keyword evidence="15" id="KW-0805">Transcription regulation</keyword>
<comment type="subunit">
    <text evidence="25">Homodimer; disulfide-linked. Dimer formation is driven by hydrophobic interactions within the N-terminal luminal domains and stabilized by disulfide bridges.</text>
</comment>
<comment type="catalytic activity">
    <reaction evidence="24">
        <text>L-seryl-[protein] + ATP = O-phospho-L-seryl-[protein] + ADP + H(+)</text>
        <dbReference type="Rhea" id="RHEA:17989"/>
        <dbReference type="Rhea" id="RHEA-COMP:9863"/>
        <dbReference type="Rhea" id="RHEA-COMP:11604"/>
        <dbReference type="ChEBI" id="CHEBI:15378"/>
        <dbReference type="ChEBI" id="CHEBI:29999"/>
        <dbReference type="ChEBI" id="CHEBI:30616"/>
        <dbReference type="ChEBI" id="CHEBI:83421"/>
        <dbReference type="ChEBI" id="CHEBI:456216"/>
        <dbReference type="EC" id="2.7.11.1"/>
    </reaction>
</comment>
<evidence type="ECO:0000256" key="11">
    <source>
        <dbReference type="ARBA" id="ARBA00022824"/>
    </source>
</evidence>
<evidence type="ECO:0000256" key="9">
    <source>
        <dbReference type="ARBA" id="ARBA00022777"/>
    </source>
</evidence>
<keyword evidence="8" id="KW-0547">Nucleotide-binding</keyword>
<dbReference type="GO" id="GO:0005524">
    <property type="term" value="F:ATP binding"/>
    <property type="evidence" value="ECO:0007669"/>
    <property type="project" value="UniProtKB-KW"/>
</dbReference>
<evidence type="ECO:0000313" key="33">
    <source>
        <dbReference type="RefSeq" id="XP_022950254.1"/>
    </source>
</evidence>
<evidence type="ECO:0000256" key="16">
    <source>
        <dbReference type="ARBA" id="ARBA00023136"/>
    </source>
</evidence>
<keyword evidence="16 27" id="KW-0472">Membrane</keyword>
<dbReference type="Gene3D" id="2.130.10.10">
    <property type="entry name" value="YVTN repeat-like/Quinoprotein amine dehydrogenase"/>
    <property type="match status" value="1"/>
</dbReference>
<evidence type="ECO:0000256" key="10">
    <source>
        <dbReference type="ARBA" id="ARBA00022801"/>
    </source>
</evidence>
<dbReference type="SMART" id="SM00220">
    <property type="entry name" value="S_TKc"/>
    <property type="match status" value="1"/>
</dbReference>
<keyword evidence="12" id="KW-0067">ATP-binding</keyword>
<dbReference type="Pfam" id="PF06479">
    <property type="entry name" value="Ribonuc_2-5A"/>
    <property type="match status" value="1"/>
</dbReference>
<dbReference type="InterPro" id="IPR015943">
    <property type="entry name" value="WD40/YVTN_repeat-like_dom_sf"/>
</dbReference>
<dbReference type="SMART" id="SM00580">
    <property type="entry name" value="PUG"/>
    <property type="match status" value="1"/>
</dbReference>
<dbReference type="Proteomes" id="UP000504609">
    <property type="component" value="Unplaced"/>
</dbReference>
<dbReference type="PROSITE" id="PS50011">
    <property type="entry name" value="PROTEIN_KINASE_DOM"/>
    <property type="match status" value="1"/>
</dbReference>
<evidence type="ECO:0000256" key="22">
    <source>
        <dbReference type="ARBA" id="ARBA00023268"/>
    </source>
</evidence>
<dbReference type="PANTHER" id="PTHR13954">
    <property type="entry name" value="IRE1-RELATED"/>
    <property type="match status" value="1"/>
</dbReference>
<evidence type="ECO:0000256" key="28">
    <source>
        <dbReference type="SAM" id="SignalP"/>
    </source>
</evidence>
<dbReference type="RefSeq" id="XP_022950253.1">
    <property type="nucleotide sequence ID" value="XM_023094485.1"/>
</dbReference>
<dbReference type="GO" id="GO:0042742">
    <property type="term" value="P:defense response to bacterium"/>
    <property type="evidence" value="ECO:0007669"/>
    <property type="project" value="UniProtKB-ARBA"/>
</dbReference>
<dbReference type="GO" id="GO:0009751">
    <property type="term" value="P:response to salicylic acid"/>
    <property type="evidence" value="ECO:0007669"/>
    <property type="project" value="UniProtKB-ARBA"/>
</dbReference>
<dbReference type="PROSITE" id="PS51392">
    <property type="entry name" value="KEN"/>
    <property type="match status" value="1"/>
</dbReference>
<evidence type="ECO:0000256" key="25">
    <source>
        <dbReference type="ARBA" id="ARBA00065357"/>
    </source>
</evidence>
<evidence type="ECO:0000256" key="23">
    <source>
        <dbReference type="ARBA" id="ARBA00047899"/>
    </source>
</evidence>
<keyword evidence="9" id="KW-0418">Kinase</keyword>
<evidence type="ECO:0000256" key="1">
    <source>
        <dbReference type="ARBA" id="ARBA00004115"/>
    </source>
</evidence>
<keyword evidence="18" id="KW-0804">Transcription</keyword>